<keyword evidence="2" id="KW-1185">Reference proteome</keyword>
<comment type="caution">
    <text evidence="1">The sequence shown here is derived from an EMBL/GenBank/DDBJ whole genome shotgun (WGS) entry which is preliminary data.</text>
</comment>
<accession>A0A8B6BXR8</accession>
<dbReference type="OrthoDB" id="5950246at2759"/>
<protein>
    <submittedName>
        <fullName evidence="1">Uncharacterized protein</fullName>
    </submittedName>
</protein>
<dbReference type="Proteomes" id="UP000596742">
    <property type="component" value="Unassembled WGS sequence"/>
</dbReference>
<dbReference type="EMBL" id="UYJE01000886">
    <property type="protein sequence ID" value="VDH97266.1"/>
    <property type="molecule type" value="Genomic_DNA"/>
</dbReference>
<reference evidence="1" key="1">
    <citation type="submission" date="2018-11" db="EMBL/GenBank/DDBJ databases">
        <authorList>
            <person name="Alioto T."/>
            <person name="Alioto T."/>
        </authorList>
    </citation>
    <scope>NUCLEOTIDE SEQUENCE</scope>
</reference>
<proteinExistence type="predicted"/>
<name>A0A8B6BXR8_MYTGA</name>
<dbReference type="AlphaFoldDB" id="A0A8B6BXR8"/>
<sequence>MNKTYMIHNCYHRHLQDGLKTDAVSGWLLYASFYYVTGQYNVTLRLIHYILSRCTPNMLFMGSNIYTEDCLKIYRQNVHSTMTLNNRMKIATVDCVMYLKDSSLIPTELKLTQGDVTIFVPPFTMSHFLRFLCYHHLGDIPNRRHAIRDLKYTVEEKECMAYSPHLNFGILGICYELSGNNYKAS</sequence>
<gene>
    <name evidence="1" type="ORF">MGAL_10B068617</name>
</gene>
<organism evidence="1 2">
    <name type="scientific">Mytilus galloprovincialis</name>
    <name type="common">Mediterranean mussel</name>
    <dbReference type="NCBI Taxonomy" id="29158"/>
    <lineage>
        <taxon>Eukaryota</taxon>
        <taxon>Metazoa</taxon>
        <taxon>Spiralia</taxon>
        <taxon>Lophotrochozoa</taxon>
        <taxon>Mollusca</taxon>
        <taxon>Bivalvia</taxon>
        <taxon>Autobranchia</taxon>
        <taxon>Pteriomorphia</taxon>
        <taxon>Mytilida</taxon>
        <taxon>Mytiloidea</taxon>
        <taxon>Mytilidae</taxon>
        <taxon>Mytilinae</taxon>
        <taxon>Mytilus</taxon>
    </lineage>
</organism>
<evidence type="ECO:0000313" key="1">
    <source>
        <dbReference type="EMBL" id="VDH97266.1"/>
    </source>
</evidence>
<evidence type="ECO:0000313" key="2">
    <source>
        <dbReference type="Proteomes" id="UP000596742"/>
    </source>
</evidence>